<evidence type="ECO:0000313" key="4">
    <source>
        <dbReference type="Proteomes" id="UP000515811"/>
    </source>
</evidence>
<gene>
    <name evidence="3" type="ORF">H9K76_22435</name>
</gene>
<evidence type="ECO:0000256" key="1">
    <source>
        <dbReference type="SAM" id="Phobius"/>
    </source>
</evidence>
<feature type="transmembrane region" description="Helical" evidence="1">
    <location>
        <begin position="42"/>
        <end position="59"/>
    </location>
</feature>
<dbReference type="Pfam" id="PF11804">
    <property type="entry name" value="DUF3325"/>
    <property type="match status" value="1"/>
</dbReference>
<reference evidence="3 4" key="1">
    <citation type="submission" date="2020-08" db="EMBL/GenBank/DDBJ databases">
        <title>Genome sequence of Diaphorobacter ruginosibacter DSM 27467T.</title>
        <authorList>
            <person name="Hyun D.-W."/>
            <person name="Bae J.-W."/>
        </authorList>
    </citation>
    <scope>NUCLEOTIDE SEQUENCE [LARGE SCALE GENOMIC DNA]</scope>
    <source>
        <strain evidence="3 4">DSM 27467</strain>
    </source>
</reference>
<accession>A0A7G9RNK9</accession>
<dbReference type="InterPro" id="IPR021762">
    <property type="entry name" value="DUF3325"/>
</dbReference>
<dbReference type="AlphaFoldDB" id="A0A7G9RNK9"/>
<proteinExistence type="predicted"/>
<keyword evidence="1" id="KW-1133">Transmembrane helix</keyword>
<feature type="signal peptide" evidence="2">
    <location>
        <begin position="1"/>
        <end position="18"/>
    </location>
</feature>
<dbReference type="RefSeq" id="WP_187597449.1">
    <property type="nucleotide sequence ID" value="NZ_CP060714.1"/>
</dbReference>
<dbReference type="Proteomes" id="UP000515811">
    <property type="component" value="Chromosome"/>
</dbReference>
<evidence type="ECO:0000313" key="3">
    <source>
        <dbReference type="EMBL" id="QNN57184.1"/>
    </source>
</evidence>
<keyword evidence="1" id="KW-0812">Transmembrane</keyword>
<organism evidence="3 4">
    <name type="scientific">Diaphorobacter ruginosibacter</name>
    <dbReference type="NCBI Taxonomy" id="1715720"/>
    <lineage>
        <taxon>Bacteria</taxon>
        <taxon>Pseudomonadati</taxon>
        <taxon>Pseudomonadota</taxon>
        <taxon>Betaproteobacteria</taxon>
        <taxon>Burkholderiales</taxon>
        <taxon>Comamonadaceae</taxon>
        <taxon>Diaphorobacter</taxon>
    </lineage>
</organism>
<keyword evidence="2" id="KW-0732">Signal</keyword>
<name>A0A7G9RNK9_9BURK</name>
<protein>
    <submittedName>
        <fullName evidence="3">DUF3325 domain-containing protein</fullName>
    </submittedName>
</protein>
<keyword evidence="4" id="KW-1185">Reference proteome</keyword>
<sequence>MTYGAALLLAFAAFAAIAASMDRHGDQFGMKTQALSSGRILWWRAGGFVLLGVSLLKCLQHWNTSIAIAAWLGLLTFAAMALGLVLTYAPHKARQLACCTAALGALLWLVPPL</sequence>
<keyword evidence="1" id="KW-0472">Membrane</keyword>
<evidence type="ECO:0000256" key="2">
    <source>
        <dbReference type="SAM" id="SignalP"/>
    </source>
</evidence>
<dbReference type="EMBL" id="CP060714">
    <property type="protein sequence ID" value="QNN57184.1"/>
    <property type="molecule type" value="Genomic_DNA"/>
</dbReference>
<feature type="chain" id="PRO_5028828828" evidence="2">
    <location>
        <begin position="19"/>
        <end position="113"/>
    </location>
</feature>
<dbReference type="KEGG" id="drg:H9K76_22435"/>
<feature type="transmembrane region" description="Helical" evidence="1">
    <location>
        <begin position="66"/>
        <end position="87"/>
    </location>
</feature>